<gene>
    <name evidence="8" type="primary">LOC101641369</name>
</gene>
<organism evidence="7 8">
    <name type="scientific">Echinops telfairi</name>
    <name type="common">Lesser hedgehog tenrec</name>
    <dbReference type="NCBI Taxonomy" id="9371"/>
    <lineage>
        <taxon>Eukaryota</taxon>
        <taxon>Metazoa</taxon>
        <taxon>Chordata</taxon>
        <taxon>Craniata</taxon>
        <taxon>Vertebrata</taxon>
        <taxon>Euteleostomi</taxon>
        <taxon>Mammalia</taxon>
        <taxon>Eutheria</taxon>
        <taxon>Afrotheria</taxon>
        <taxon>Tenrecidae</taxon>
        <taxon>Tenrecinae</taxon>
        <taxon>Echinops</taxon>
    </lineage>
</organism>
<keyword evidence="3 6" id="KW-0812">Transmembrane</keyword>
<evidence type="ECO:0000256" key="1">
    <source>
        <dbReference type="ARBA" id="ARBA00004141"/>
    </source>
</evidence>
<protein>
    <submittedName>
        <fullName evidence="8">Membrane-spanning 4-domains subfamily A member 6A</fullName>
    </submittedName>
</protein>
<reference evidence="8" key="1">
    <citation type="submission" date="2025-08" db="UniProtKB">
        <authorList>
            <consortium name="RefSeq"/>
        </authorList>
    </citation>
    <scope>IDENTIFICATION</scope>
</reference>
<feature type="transmembrane region" description="Helical" evidence="6">
    <location>
        <begin position="182"/>
        <end position="204"/>
    </location>
</feature>
<dbReference type="Pfam" id="PF04103">
    <property type="entry name" value="CD20"/>
    <property type="match status" value="1"/>
</dbReference>
<keyword evidence="7" id="KW-1185">Reference proteome</keyword>
<evidence type="ECO:0000256" key="3">
    <source>
        <dbReference type="ARBA" id="ARBA00022692"/>
    </source>
</evidence>
<dbReference type="InterPro" id="IPR007237">
    <property type="entry name" value="CD20-like"/>
</dbReference>
<keyword evidence="5 6" id="KW-0472">Membrane</keyword>
<feature type="transmembrane region" description="Helical" evidence="6">
    <location>
        <begin position="87"/>
        <end position="104"/>
    </location>
</feature>
<proteinExistence type="inferred from homology"/>
<name>A0ABM0J594_ECHTE</name>
<dbReference type="RefSeq" id="XP_045153017.1">
    <property type="nucleotide sequence ID" value="XM_045297082.1"/>
</dbReference>
<keyword evidence="4 6" id="KW-1133">Transmembrane helix</keyword>
<evidence type="ECO:0000313" key="8">
    <source>
        <dbReference type="RefSeq" id="XP_004715081.1"/>
    </source>
</evidence>
<evidence type="ECO:0000256" key="2">
    <source>
        <dbReference type="ARBA" id="ARBA00009565"/>
    </source>
</evidence>
<evidence type="ECO:0000256" key="6">
    <source>
        <dbReference type="SAM" id="Phobius"/>
    </source>
</evidence>
<dbReference type="GeneID" id="101641369"/>
<accession>A0ABM0J594</accession>
<dbReference type="RefSeq" id="XP_004715081.1">
    <property type="nucleotide sequence ID" value="XM_004715024.2"/>
</dbReference>
<feature type="transmembrane region" description="Helical" evidence="6">
    <location>
        <begin position="47"/>
        <end position="67"/>
    </location>
</feature>
<evidence type="ECO:0000256" key="5">
    <source>
        <dbReference type="ARBA" id="ARBA00023136"/>
    </source>
</evidence>
<sequence>MMSKDMPNENIVVLTQSGIHLPQTEKPIPPNTGQDNLMKHVKAEIKVIGTIQILCGLMLLSLGLLLAFSSFSPQFTPAFSTLLKSGYPFIGAFWFVISGSLSIATERKSSKTLVKGSLITNILSCISAVVGFILLCINLDGLDQATLKCNLDKEAVPTRHFYYGSDHGEECPMISASLTGLLILMLVFTVLEFSLGALATVLWWKQTRSDFSGGVLFLPRSAKKNSNVVNSGYEELLRP</sequence>
<dbReference type="Proteomes" id="UP000694863">
    <property type="component" value="Unplaced"/>
</dbReference>
<dbReference type="InterPro" id="IPR030417">
    <property type="entry name" value="MS4A"/>
</dbReference>
<comment type="subcellular location">
    <subcellularLocation>
        <location evidence="1">Membrane</location>
        <topology evidence="1">Multi-pass membrane protein</topology>
    </subcellularLocation>
</comment>
<evidence type="ECO:0000313" key="7">
    <source>
        <dbReference type="Proteomes" id="UP000694863"/>
    </source>
</evidence>
<evidence type="ECO:0000256" key="4">
    <source>
        <dbReference type="ARBA" id="ARBA00022989"/>
    </source>
</evidence>
<dbReference type="PANTHER" id="PTHR23320">
    <property type="entry name" value="MEMBRANE-SPANNING 4-DOMAINS SUBFAMILY A MS4A -RELATED"/>
    <property type="match status" value="1"/>
</dbReference>
<comment type="similarity">
    <text evidence="2">Belongs to the MS4A family.</text>
</comment>
<feature type="transmembrane region" description="Helical" evidence="6">
    <location>
        <begin position="116"/>
        <end position="135"/>
    </location>
</feature>
<dbReference type="PANTHER" id="PTHR23320:SF135">
    <property type="entry name" value="MEMBRANE-SPANNING 4-DOMAINS SUBFAMILY A MEMBER 6A"/>
    <property type="match status" value="1"/>
</dbReference>